<dbReference type="Pfam" id="PF02668">
    <property type="entry name" value="TauD"/>
    <property type="match status" value="1"/>
</dbReference>
<dbReference type="Gene3D" id="3.60.130.10">
    <property type="entry name" value="Clavaminate synthase-like"/>
    <property type="match status" value="1"/>
</dbReference>
<dbReference type="GO" id="GO:0046872">
    <property type="term" value="F:metal ion binding"/>
    <property type="evidence" value="ECO:0007669"/>
    <property type="project" value="UniProtKB-KW"/>
</dbReference>
<dbReference type="EMBL" id="KV417274">
    <property type="protein sequence ID" value="KZO98761.1"/>
    <property type="molecule type" value="Genomic_DNA"/>
</dbReference>
<dbReference type="GO" id="GO:0016706">
    <property type="term" value="F:2-oxoglutarate-dependent dioxygenase activity"/>
    <property type="evidence" value="ECO:0007669"/>
    <property type="project" value="TreeGrafter"/>
</dbReference>
<name>A0A167PG91_CALVF</name>
<evidence type="ECO:0000256" key="3">
    <source>
        <dbReference type="ARBA" id="ARBA00022964"/>
    </source>
</evidence>
<sequence>MPEFNREEYEYKEYLPTYPKIDYEPHVELKIDDRGHYADPEMKALLGAATKVDNIGATIGIQLDGIDLRKLTNQQKDELALLAAKRGVVVFKNQDASIYDMIDIASYYGPLHIHSTTGVPTDPKLAGVHVVWSDGTKDVDRIQMDRPRSWHTDQPYEINPPGLTSLKVITDPPTGGDTIWSSSAAVFASFSPQFQAYLETLYALQSSEHQKVRALAAGTYIRRPQTDFVHPVVRVHPVTGMKALYINPSYTARIVGIPKAESDFVTKFIYSQIMECEDFKVRIRWSKNQIVYWDNRVLWHTATYDIYPYKRHALRATPVAERPESVADYEKRTGEKAKNWYEEKMRALGEDITGPKSVFKPAGAD</sequence>
<evidence type="ECO:0000256" key="2">
    <source>
        <dbReference type="ARBA" id="ARBA00022723"/>
    </source>
</evidence>
<evidence type="ECO:0000313" key="8">
    <source>
        <dbReference type="Proteomes" id="UP000076738"/>
    </source>
</evidence>
<evidence type="ECO:0000256" key="5">
    <source>
        <dbReference type="ARBA" id="ARBA00023004"/>
    </source>
</evidence>
<evidence type="ECO:0000256" key="4">
    <source>
        <dbReference type="ARBA" id="ARBA00023002"/>
    </source>
</evidence>
<protein>
    <submittedName>
        <fullName evidence="7">TauD-domain-containing protein</fullName>
    </submittedName>
</protein>
<reference evidence="7 8" key="1">
    <citation type="journal article" date="2016" name="Mol. Biol. Evol.">
        <title>Comparative Genomics of Early-Diverging Mushroom-Forming Fungi Provides Insights into the Origins of Lignocellulose Decay Capabilities.</title>
        <authorList>
            <person name="Nagy L.G."/>
            <person name="Riley R."/>
            <person name="Tritt A."/>
            <person name="Adam C."/>
            <person name="Daum C."/>
            <person name="Floudas D."/>
            <person name="Sun H."/>
            <person name="Yadav J.S."/>
            <person name="Pangilinan J."/>
            <person name="Larsson K.H."/>
            <person name="Matsuura K."/>
            <person name="Barry K."/>
            <person name="Labutti K."/>
            <person name="Kuo R."/>
            <person name="Ohm R.A."/>
            <person name="Bhattacharya S.S."/>
            <person name="Shirouzu T."/>
            <person name="Yoshinaga Y."/>
            <person name="Martin F.M."/>
            <person name="Grigoriev I.V."/>
            <person name="Hibbett D.S."/>
        </authorList>
    </citation>
    <scope>NUCLEOTIDE SEQUENCE [LARGE SCALE GENOMIC DNA]</scope>
    <source>
        <strain evidence="7 8">TUFC12733</strain>
    </source>
</reference>
<organism evidence="7 8">
    <name type="scientific">Calocera viscosa (strain TUFC12733)</name>
    <dbReference type="NCBI Taxonomy" id="1330018"/>
    <lineage>
        <taxon>Eukaryota</taxon>
        <taxon>Fungi</taxon>
        <taxon>Dikarya</taxon>
        <taxon>Basidiomycota</taxon>
        <taxon>Agaricomycotina</taxon>
        <taxon>Dacrymycetes</taxon>
        <taxon>Dacrymycetales</taxon>
        <taxon>Dacrymycetaceae</taxon>
        <taxon>Calocera</taxon>
    </lineage>
</organism>
<feature type="domain" description="TauD/TfdA-like" evidence="6">
    <location>
        <begin position="56"/>
        <end position="317"/>
    </location>
</feature>
<gene>
    <name evidence="7" type="ORF">CALVIDRAFT_544634</name>
</gene>
<dbReference type="InterPro" id="IPR003819">
    <property type="entry name" value="TauD/TfdA-like"/>
</dbReference>
<evidence type="ECO:0000256" key="1">
    <source>
        <dbReference type="ARBA" id="ARBA00005896"/>
    </source>
</evidence>
<proteinExistence type="inferred from homology"/>
<keyword evidence="5" id="KW-0408">Iron</keyword>
<dbReference type="OrthoDB" id="10257314at2759"/>
<dbReference type="PANTHER" id="PTHR30468">
    <property type="entry name" value="ALPHA-KETOGLUTARATE-DEPENDENT SULFONATE DIOXYGENASE"/>
    <property type="match status" value="1"/>
</dbReference>
<accession>A0A167PG91</accession>
<dbReference type="PANTHER" id="PTHR30468:SF31">
    <property type="entry name" value="ALPHA-KETOGLUTARATE-DEPENDENT SULFONATE DIOXYGENASE-RELATED"/>
    <property type="match status" value="1"/>
</dbReference>
<dbReference type="AlphaFoldDB" id="A0A167PG91"/>
<keyword evidence="4" id="KW-0560">Oxidoreductase</keyword>
<dbReference type="InterPro" id="IPR051323">
    <property type="entry name" value="AtsK-like"/>
</dbReference>
<dbReference type="InterPro" id="IPR042098">
    <property type="entry name" value="TauD-like_sf"/>
</dbReference>
<evidence type="ECO:0000313" key="7">
    <source>
        <dbReference type="EMBL" id="KZO98761.1"/>
    </source>
</evidence>
<keyword evidence="2" id="KW-0479">Metal-binding</keyword>
<dbReference type="GO" id="GO:0005737">
    <property type="term" value="C:cytoplasm"/>
    <property type="evidence" value="ECO:0007669"/>
    <property type="project" value="TreeGrafter"/>
</dbReference>
<dbReference type="SUPFAM" id="SSF51197">
    <property type="entry name" value="Clavaminate synthase-like"/>
    <property type="match status" value="1"/>
</dbReference>
<evidence type="ECO:0000259" key="6">
    <source>
        <dbReference type="Pfam" id="PF02668"/>
    </source>
</evidence>
<keyword evidence="8" id="KW-1185">Reference proteome</keyword>
<comment type="similarity">
    <text evidence="1">Belongs to the TfdA dioxygenase family.</text>
</comment>
<dbReference type="Proteomes" id="UP000076738">
    <property type="component" value="Unassembled WGS sequence"/>
</dbReference>
<keyword evidence="3" id="KW-0223">Dioxygenase</keyword>
<dbReference type="STRING" id="1330018.A0A167PG91"/>